<dbReference type="OrthoDB" id="3525185at2759"/>
<dbReference type="EMBL" id="CALLCH030000009">
    <property type="protein sequence ID" value="CAI4213943.1"/>
    <property type="molecule type" value="Genomic_DNA"/>
</dbReference>
<evidence type="ECO:0000313" key="2">
    <source>
        <dbReference type="Proteomes" id="UP000838763"/>
    </source>
</evidence>
<gene>
    <name evidence="1" type="ORF">PPNO1_LOCUS3687</name>
</gene>
<protein>
    <submittedName>
        <fullName evidence="1">Uncharacterized protein</fullName>
    </submittedName>
</protein>
<keyword evidence="2" id="KW-1185">Reference proteome</keyword>
<organism evidence="1 2">
    <name type="scientific">Parascedosporium putredinis</name>
    <dbReference type="NCBI Taxonomy" id="1442378"/>
    <lineage>
        <taxon>Eukaryota</taxon>
        <taxon>Fungi</taxon>
        <taxon>Dikarya</taxon>
        <taxon>Ascomycota</taxon>
        <taxon>Pezizomycotina</taxon>
        <taxon>Sordariomycetes</taxon>
        <taxon>Hypocreomycetidae</taxon>
        <taxon>Microascales</taxon>
        <taxon>Microascaceae</taxon>
        <taxon>Parascedosporium</taxon>
    </lineage>
</organism>
<dbReference type="AlphaFoldDB" id="A0A9P1GZU6"/>
<proteinExistence type="predicted"/>
<reference evidence="1" key="1">
    <citation type="submission" date="2022-11" db="EMBL/GenBank/DDBJ databases">
        <authorList>
            <person name="Scott C."/>
            <person name="Bruce N."/>
        </authorList>
    </citation>
    <scope>NUCLEOTIDE SEQUENCE</scope>
</reference>
<accession>A0A9P1GZU6</accession>
<name>A0A9P1GZU6_9PEZI</name>
<sequence>MVGVPGATYRGAQTAPQQAVSDSIIHSRALSRSAFEAQRLCLFLEAYLPQTWDATENAGLSTGSDWPSLVRQMDGDGTAVTPEWKIIPWTVSSKSPEDHLLDILLDIPEVLERYDGLRASVDLSKQRELRDALRLKCPMGHGKRRNRLLYAPSKQPSLTELESLKIKALYLTGCLLLYTTWKMVSDAGSPIAAPPDPSYSRSLEDIAALTPMLLSASTGMFGKQVASWPLAIALQFFMAFAQPQFDKQKAALVKCLDGPQAQVIREFIHSMNADSQSHPPWMTDMGGTRGIIERARKWVGIETSLPDHSG</sequence>
<evidence type="ECO:0000313" key="1">
    <source>
        <dbReference type="EMBL" id="CAI4213943.1"/>
    </source>
</evidence>
<dbReference type="Proteomes" id="UP000838763">
    <property type="component" value="Unassembled WGS sequence"/>
</dbReference>
<comment type="caution">
    <text evidence="1">The sequence shown here is derived from an EMBL/GenBank/DDBJ whole genome shotgun (WGS) entry which is preliminary data.</text>
</comment>